<evidence type="ECO:0000256" key="2">
    <source>
        <dbReference type="ARBA" id="ARBA00004589"/>
    </source>
</evidence>
<comment type="similarity">
    <text evidence="13">Belongs to the SAT4 family.</text>
</comment>
<feature type="signal peptide" evidence="17">
    <location>
        <begin position="1"/>
        <end position="19"/>
    </location>
</feature>
<evidence type="ECO:0000256" key="12">
    <source>
        <dbReference type="ARBA" id="ARBA00023288"/>
    </source>
</evidence>
<feature type="disulfide bond" evidence="14">
    <location>
        <begin position="42"/>
        <end position="73"/>
    </location>
</feature>
<keyword evidence="12" id="KW-0449">Lipoprotein</keyword>
<dbReference type="PANTHER" id="PTHR33048">
    <property type="entry name" value="PTH11-LIKE INTEGRAL MEMBRANE PROTEIN (AFU_ORTHOLOGUE AFUA_5G11245)"/>
    <property type="match status" value="1"/>
</dbReference>
<feature type="transmembrane region" description="Helical" evidence="16">
    <location>
        <begin position="141"/>
        <end position="160"/>
    </location>
</feature>
<evidence type="ECO:0000256" key="17">
    <source>
        <dbReference type="SAM" id="SignalP"/>
    </source>
</evidence>
<keyword evidence="6" id="KW-0336">GPI-anchor</keyword>
<evidence type="ECO:0000256" key="9">
    <source>
        <dbReference type="ARBA" id="ARBA00022989"/>
    </source>
</evidence>
<dbReference type="AlphaFoldDB" id="A0AA39GH95"/>
<sequence length="430" mass="47192">MLPIAVLGVLTALSSVVSAVTADDLEKIQEATALYPPCAQQCLETLVPQSACSRNDTDCLCQNEDLRKETQACVLDGCTKYEALQAQNATMTMCGRPVRNKQNITVVISVTGGSLALLAFVMRMGTLLVGKSGREIGADDYLAGAALLMAGPPTLTTWAFKKNGLGKDIWTLRMDQIKMVLKLYYLGSIFYVASVTMVKLSLICFILRVFPDGRFRRLCYGVMGVVAAYGTSFVMVTALQCWPPAYAWEQIDESGTGRCNNVHVQAWFAAIFNILLDLVLLVLPLRSLWELQMGLKKKLMIMSMFSLGIFVTIISCVRLHTLIKFAKSVNISWDYVEAGYWSLVEMHASIICACLPYCRHFLISFGANFLQSTGMESDANTFGSKAIVSRRDNEGTLLPSGKTTDGQQTPKHGDEGDCVPLVEYPSQELG</sequence>
<keyword evidence="5" id="KW-0964">Secreted</keyword>
<keyword evidence="14" id="KW-0479">Metal-binding</keyword>
<comment type="caution">
    <text evidence="19">The sequence shown here is derived from an EMBL/GenBank/DDBJ whole genome shotgun (WGS) entry which is preliminary data.</text>
</comment>
<accession>A0AA39GH95</accession>
<keyword evidence="10 16" id="KW-0472">Membrane</keyword>
<feature type="disulfide bond" evidence="14">
    <location>
        <begin position="61"/>
        <end position="94"/>
    </location>
</feature>
<dbReference type="PROSITE" id="PS52012">
    <property type="entry name" value="CFEM"/>
    <property type="match status" value="1"/>
</dbReference>
<proteinExistence type="inferred from homology"/>
<keyword evidence="8 17" id="KW-0732">Signal</keyword>
<dbReference type="InterPro" id="IPR008427">
    <property type="entry name" value="Extracellular_membr_CFEM_dom"/>
</dbReference>
<comment type="similarity">
    <text evidence="4">Belongs to the RBT5 family.</text>
</comment>
<keyword evidence="20" id="KW-1185">Reference proteome</keyword>
<evidence type="ECO:0000256" key="11">
    <source>
        <dbReference type="ARBA" id="ARBA00023157"/>
    </source>
</evidence>
<feature type="transmembrane region" description="Helical" evidence="16">
    <location>
        <begin position="106"/>
        <end position="129"/>
    </location>
</feature>
<dbReference type="InterPro" id="IPR052337">
    <property type="entry name" value="SAT4-like"/>
</dbReference>
<organism evidence="19 20">
    <name type="scientific">Sarocladium strictum</name>
    <name type="common">Black bundle disease fungus</name>
    <name type="synonym">Acremonium strictum</name>
    <dbReference type="NCBI Taxonomy" id="5046"/>
    <lineage>
        <taxon>Eukaryota</taxon>
        <taxon>Fungi</taxon>
        <taxon>Dikarya</taxon>
        <taxon>Ascomycota</taxon>
        <taxon>Pezizomycotina</taxon>
        <taxon>Sordariomycetes</taxon>
        <taxon>Hypocreomycetidae</taxon>
        <taxon>Hypocreales</taxon>
        <taxon>Sarocladiaceae</taxon>
        <taxon>Sarocladium</taxon>
    </lineage>
</organism>
<dbReference type="PANTHER" id="PTHR33048:SF160">
    <property type="entry name" value="SAT4 FAMILY MEMBRANE PROTEIN"/>
    <property type="match status" value="1"/>
</dbReference>
<evidence type="ECO:0000313" key="19">
    <source>
        <dbReference type="EMBL" id="KAK0387322.1"/>
    </source>
</evidence>
<evidence type="ECO:0000313" key="20">
    <source>
        <dbReference type="Proteomes" id="UP001175261"/>
    </source>
</evidence>
<keyword evidence="11 14" id="KW-1015">Disulfide bond</keyword>
<feature type="transmembrane region" description="Helical" evidence="16">
    <location>
        <begin position="266"/>
        <end position="287"/>
    </location>
</feature>
<comment type="subcellular location">
    <subcellularLocation>
        <location evidence="2">Membrane</location>
        <topology evidence="2">Lipid-anchor</topology>
        <topology evidence="2">GPI-anchor</topology>
    </subcellularLocation>
    <subcellularLocation>
        <location evidence="1">Membrane</location>
        <topology evidence="1">Multi-pass membrane protein</topology>
    </subcellularLocation>
    <subcellularLocation>
        <location evidence="3">Secreted</location>
    </subcellularLocation>
</comment>
<evidence type="ECO:0000256" key="5">
    <source>
        <dbReference type="ARBA" id="ARBA00022525"/>
    </source>
</evidence>
<evidence type="ECO:0000256" key="10">
    <source>
        <dbReference type="ARBA" id="ARBA00023136"/>
    </source>
</evidence>
<keyword evidence="14" id="KW-0408">Iron</keyword>
<dbReference type="Proteomes" id="UP001175261">
    <property type="component" value="Unassembled WGS sequence"/>
</dbReference>
<evidence type="ECO:0000256" key="13">
    <source>
        <dbReference type="ARBA" id="ARBA00038359"/>
    </source>
</evidence>
<keyword evidence="6" id="KW-0325">Glycoprotein</keyword>
<feature type="binding site" description="axial binding residue" evidence="14">
    <location>
        <position position="56"/>
    </location>
    <ligand>
        <name>heme</name>
        <dbReference type="ChEBI" id="CHEBI:30413"/>
    </ligand>
    <ligandPart>
        <name>Fe</name>
        <dbReference type="ChEBI" id="CHEBI:18248"/>
    </ligandPart>
</feature>
<feature type="region of interest" description="Disordered" evidence="15">
    <location>
        <begin position="394"/>
        <end position="419"/>
    </location>
</feature>
<feature type="transmembrane region" description="Helical" evidence="16">
    <location>
        <begin position="183"/>
        <end position="206"/>
    </location>
</feature>
<evidence type="ECO:0000256" key="7">
    <source>
        <dbReference type="ARBA" id="ARBA00022692"/>
    </source>
</evidence>
<protein>
    <recommendedName>
        <fullName evidence="18">CFEM domain-containing protein</fullName>
    </recommendedName>
</protein>
<feature type="compositionally biased region" description="Polar residues" evidence="15">
    <location>
        <begin position="401"/>
        <end position="410"/>
    </location>
</feature>
<name>A0AA39GH95_SARSR</name>
<dbReference type="EMBL" id="JAPDFR010000004">
    <property type="protein sequence ID" value="KAK0387322.1"/>
    <property type="molecule type" value="Genomic_DNA"/>
</dbReference>
<dbReference type="GO" id="GO:0046872">
    <property type="term" value="F:metal ion binding"/>
    <property type="evidence" value="ECO:0007669"/>
    <property type="project" value="UniProtKB-UniRule"/>
</dbReference>
<keyword evidence="7 16" id="KW-0812">Transmembrane</keyword>
<evidence type="ECO:0000256" key="6">
    <source>
        <dbReference type="ARBA" id="ARBA00022622"/>
    </source>
</evidence>
<evidence type="ECO:0000256" key="15">
    <source>
        <dbReference type="SAM" id="MobiDB-lite"/>
    </source>
</evidence>
<dbReference type="Pfam" id="PF20684">
    <property type="entry name" value="Fung_rhodopsin"/>
    <property type="match status" value="1"/>
</dbReference>
<feature type="disulfide bond" evidence="14">
    <location>
        <begin position="38"/>
        <end position="78"/>
    </location>
</feature>
<feature type="chain" id="PRO_5041205852" description="CFEM domain-containing protein" evidence="17">
    <location>
        <begin position="20"/>
        <end position="430"/>
    </location>
</feature>
<dbReference type="SMART" id="SM00747">
    <property type="entry name" value="CFEM"/>
    <property type="match status" value="1"/>
</dbReference>
<evidence type="ECO:0000256" key="16">
    <source>
        <dbReference type="SAM" id="Phobius"/>
    </source>
</evidence>
<feature type="transmembrane region" description="Helical" evidence="16">
    <location>
        <begin position="299"/>
        <end position="320"/>
    </location>
</feature>
<gene>
    <name evidence="19" type="ORF">NLU13_5635</name>
</gene>
<evidence type="ECO:0000256" key="3">
    <source>
        <dbReference type="ARBA" id="ARBA00004613"/>
    </source>
</evidence>
<evidence type="ECO:0000256" key="1">
    <source>
        <dbReference type="ARBA" id="ARBA00004141"/>
    </source>
</evidence>
<dbReference type="Pfam" id="PF05730">
    <property type="entry name" value="CFEM"/>
    <property type="match status" value="1"/>
</dbReference>
<keyword evidence="14" id="KW-0349">Heme</keyword>
<dbReference type="GO" id="GO:0098552">
    <property type="term" value="C:side of membrane"/>
    <property type="evidence" value="ECO:0007669"/>
    <property type="project" value="UniProtKB-KW"/>
</dbReference>
<dbReference type="GO" id="GO:0005576">
    <property type="term" value="C:extracellular region"/>
    <property type="evidence" value="ECO:0007669"/>
    <property type="project" value="UniProtKB-SubCell"/>
</dbReference>
<keyword evidence="9 16" id="KW-1133">Transmembrane helix</keyword>
<feature type="disulfide bond" evidence="14">
    <location>
        <begin position="52"/>
        <end position="59"/>
    </location>
</feature>
<evidence type="ECO:0000256" key="8">
    <source>
        <dbReference type="ARBA" id="ARBA00022729"/>
    </source>
</evidence>
<evidence type="ECO:0000259" key="18">
    <source>
        <dbReference type="PROSITE" id="PS52012"/>
    </source>
</evidence>
<feature type="domain" description="CFEM" evidence="18">
    <location>
        <begin position="8"/>
        <end position="121"/>
    </location>
</feature>
<evidence type="ECO:0000256" key="14">
    <source>
        <dbReference type="PROSITE-ProRule" id="PRU01356"/>
    </source>
</evidence>
<reference evidence="19" key="1">
    <citation type="submission" date="2022-10" db="EMBL/GenBank/DDBJ databases">
        <title>Determination and structural analysis of whole genome sequence of Sarocladium strictum F4-1.</title>
        <authorList>
            <person name="Hu L."/>
            <person name="Jiang Y."/>
        </authorList>
    </citation>
    <scope>NUCLEOTIDE SEQUENCE</scope>
    <source>
        <strain evidence="19">F4-1</strain>
    </source>
</reference>
<evidence type="ECO:0000256" key="4">
    <source>
        <dbReference type="ARBA" id="ARBA00010031"/>
    </source>
</evidence>
<dbReference type="InterPro" id="IPR049326">
    <property type="entry name" value="Rhodopsin_dom_fungi"/>
</dbReference>
<feature type="transmembrane region" description="Helical" evidence="16">
    <location>
        <begin position="218"/>
        <end position="239"/>
    </location>
</feature>